<dbReference type="SMART" id="SM00360">
    <property type="entry name" value="RRM"/>
    <property type="match status" value="1"/>
</dbReference>
<dbReference type="InterPro" id="IPR000504">
    <property type="entry name" value="RRM_dom"/>
</dbReference>
<protein>
    <submittedName>
        <fullName evidence="5">General transcription factor II-I repeat domain-containing protein 2A</fullName>
    </submittedName>
</protein>
<dbReference type="AlphaFoldDB" id="A0A087TV68"/>
<dbReference type="Proteomes" id="UP000054359">
    <property type="component" value="Unassembled WGS sequence"/>
</dbReference>
<gene>
    <name evidence="5" type="ORF">X975_18472</name>
</gene>
<organism evidence="5 6">
    <name type="scientific">Stegodyphus mimosarum</name>
    <name type="common">African social velvet spider</name>
    <dbReference type="NCBI Taxonomy" id="407821"/>
    <lineage>
        <taxon>Eukaryota</taxon>
        <taxon>Metazoa</taxon>
        <taxon>Ecdysozoa</taxon>
        <taxon>Arthropoda</taxon>
        <taxon>Chelicerata</taxon>
        <taxon>Arachnida</taxon>
        <taxon>Araneae</taxon>
        <taxon>Araneomorphae</taxon>
        <taxon>Entelegynae</taxon>
        <taxon>Eresoidea</taxon>
        <taxon>Eresidae</taxon>
        <taxon>Stegodyphus</taxon>
    </lineage>
</organism>
<feature type="region of interest" description="Disordered" evidence="3">
    <location>
        <begin position="323"/>
        <end position="353"/>
    </location>
</feature>
<dbReference type="STRING" id="407821.A0A087TV68"/>
<dbReference type="Gene3D" id="3.30.70.330">
    <property type="match status" value="1"/>
</dbReference>
<evidence type="ECO:0000259" key="4">
    <source>
        <dbReference type="PROSITE" id="PS50102"/>
    </source>
</evidence>
<evidence type="ECO:0000256" key="3">
    <source>
        <dbReference type="SAM" id="MobiDB-lite"/>
    </source>
</evidence>
<dbReference type="GO" id="GO:0003723">
    <property type="term" value="F:RNA binding"/>
    <property type="evidence" value="ECO:0007669"/>
    <property type="project" value="UniProtKB-UniRule"/>
</dbReference>
<keyword evidence="6" id="KW-1185">Reference proteome</keyword>
<dbReference type="SUPFAM" id="SSF54928">
    <property type="entry name" value="RNA-binding domain, RBD"/>
    <property type="match status" value="1"/>
</dbReference>
<dbReference type="Pfam" id="PF00076">
    <property type="entry name" value="RRM_1"/>
    <property type="match status" value="1"/>
</dbReference>
<dbReference type="PROSITE" id="PS50102">
    <property type="entry name" value="RRM"/>
    <property type="match status" value="1"/>
</dbReference>
<evidence type="ECO:0000256" key="2">
    <source>
        <dbReference type="PROSITE-ProRule" id="PRU00176"/>
    </source>
</evidence>
<dbReference type="PANTHER" id="PTHR45913:SF9">
    <property type="entry name" value="GENERAL TRANSCRIPTION FACTOR II-I REPEAT DOMAIN-CONTAINING PROTEIN 2-LIKE-RELATED"/>
    <property type="match status" value="1"/>
</dbReference>
<dbReference type="InterPro" id="IPR012337">
    <property type="entry name" value="RNaseH-like_sf"/>
</dbReference>
<dbReference type="InterPro" id="IPR035979">
    <property type="entry name" value="RBD_domain_sf"/>
</dbReference>
<feature type="non-terminal residue" evidence="5">
    <location>
        <position position="598"/>
    </location>
</feature>
<dbReference type="InterPro" id="IPR012677">
    <property type="entry name" value="Nucleotide-bd_a/b_plait_sf"/>
</dbReference>
<sequence length="598" mass="68349">MEAIDKNLASQLESKIGQFKFCSIAMDESTDINDTAQLVLFIRGVDENFEIIEELACMRSLKGTTTGYDIFREFQEGLLTLKVPITNICNITTDGAPNMTGKKSGFLGLFNQNYPGNNVVFLHCVIHQDALCKSALNMKPVLDTVVKLVNTIRSRGLTHRQFRDFLQSVQSEYSDVLYYTKVRWLSAGCVFERVWQLKDDIVSFFHEKQCSAECEMLEDTKWLSDFAFFTDLLCHMNNLNVKMQGKNQFIDDIWSHFKAFKLKLNVFAGQLENLHNYFSKFGEVVDSVVMKNNETGRSRGFGFVTFKDPNCVTAVLQSKPHELNGRTVDPKECTPRSMQKPRNLVATSPKTDQSHFGCPMQNGKQHQQDVATGVKKAEHDEEIWEPMKEENEASRDTLEEVKLSELNLEDEALMKLINFDSKEVVRLQHTDKELSKIIQKVKEEGQVSVDNDGIVHPTISFSDRKIEKIGDYLKTDHLSCRAIMEELNIPKLSIHDILGNILMKANVCAKFVPQSFTPKQNMRGRLNLVKMKNSGICILEKIIAGDETWYYQYVKWQSAEWVDGLSGLKKVQMTKSKVKTVLITFLLRMTSTRNLFSQ</sequence>
<dbReference type="EMBL" id="KK116882">
    <property type="protein sequence ID" value="KFM69007.1"/>
    <property type="molecule type" value="Genomic_DNA"/>
</dbReference>
<dbReference type="OrthoDB" id="6623314at2759"/>
<feature type="compositionally biased region" description="Basic and acidic residues" evidence="3">
    <location>
        <begin position="323"/>
        <end position="334"/>
    </location>
</feature>
<proteinExistence type="predicted"/>
<dbReference type="PANTHER" id="PTHR45913">
    <property type="entry name" value="EPM2A-INTERACTING PROTEIN 1"/>
    <property type="match status" value="1"/>
</dbReference>
<dbReference type="CDD" id="cd12325">
    <property type="entry name" value="RRM1_hnRNPA_hnRNPD_like"/>
    <property type="match status" value="1"/>
</dbReference>
<dbReference type="SUPFAM" id="SSF53098">
    <property type="entry name" value="Ribonuclease H-like"/>
    <property type="match status" value="1"/>
</dbReference>
<feature type="domain" description="RRM" evidence="4">
    <location>
        <begin position="246"/>
        <end position="351"/>
    </location>
</feature>
<keyword evidence="1 2" id="KW-0694">RNA-binding</keyword>
<evidence type="ECO:0000256" key="1">
    <source>
        <dbReference type="ARBA" id="ARBA00022884"/>
    </source>
</evidence>
<name>A0A087TV68_STEMI</name>
<evidence type="ECO:0000313" key="6">
    <source>
        <dbReference type="Proteomes" id="UP000054359"/>
    </source>
</evidence>
<reference evidence="5 6" key="1">
    <citation type="submission" date="2013-11" db="EMBL/GenBank/DDBJ databases">
        <title>Genome sequencing of Stegodyphus mimosarum.</title>
        <authorList>
            <person name="Bechsgaard J."/>
        </authorList>
    </citation>
    <scope>NUCLEOTIDE SEQUENCE [LARGE SCALE GENOMIC DNA]</scope>
</reference>
<evidence type="ECO:0000313" key="5">
    <source>
        <dbReference type="EMBL" id="KFM69007.1"/>
    </source>
</evidence>
<accession>A0A087TV68</accession>